<accession>A0A8J3BAN0</accession>
<keyword evidence="3" id="KW-1185">Reference proteome</keyword>
<feature type="chain" id="PRO_5035294284" description="Secreted protein" evidence="1">
    <location>
        <begin position="30"/>
        <end position="193"/>
    </location>
</feature>
<evidence type="ECO:0000313" key="3">
    <source>
        <dbReference type="Proteomes" id="UP000649739"/>
    </source>
</evidence>
<dbReference type="Proteomes" id="UP000649739">
    <property type="component" value="Unassembled WGS sequence"/>
</dbReference>
<comment type="caution">
    <text evidence="2">The sequence shown here is derived from an EMBL/GenBank/DDBJ whole genome shotgun (WGS) entry which is preliminary data.</text>
</comment>
<reference evidence="2" key="2">
    <citation type="submission" date="2020-09" db="EMBL/GenBank/DDBJ databases">
        <authorList>
            <person name="Sun Q."/>
            <person name="Ohkuma M."/>
        </authorList>
    </citation>
    <scope>NUCLEOTIDE SEQUENCE</scope>
    <source>
        <strain evidence="2">JCM 3090</strain>
    </source>
</reference>
<dbReference type="EMBL" id="BMQB01000010">
    <property type="protein sequence ID" value="GGK05326.1"/>
    <property type="molecule type" value="Genomic_DNA"/>
</dbReference>
<evidence type="ECO:0000256" key="1">
    <source>
        <dbReference type="SAM" id="SignalP"/>
    </source>
</evidence>
<organism evidence="2 3">
    <name type="scientific">Pilimelia anulata</name>
    <dbReference type="NCBI Taxonomy" id="53371"/>
    <lineage>
        <taxon>Bacteria</taxon>
        <taxon>Bacillati</taxon>
        <taxon>Actinomycetota</taxon>
        <taxon>Actinomycetes</taxon>
        <taxon>Micromonosporales</taxon>
        <taxon>Micromonosporaceae</taxon>
        <taxon>Pilimelia</taxon>
    </lineage>
</organism>
<name>A0A8J3BAN0_9ACTN</name>
<evidence type="ECO:0000313" key="2">
    <source>
        <dbReference type="EMBL" id="GGK05326.1"/>
    </source>
</evidence>
<sequence>MSRRFLRNLLIVAAVPTLGLGLATTPVLATPAPAPITDPKGDVYDEDDDEVDAPYGDIVRADGTRNGGNIELRYSTASAGDPTDDPNWESDETYTEFLLDTNGDNTEDYAIEYGVDDEGELYADVYKVGSDTPACTGTASYSGANIVTAPLRCIGTPTRVSYRVETAYDTDVDAEESVVGYDEAPDEGFAAVN</sequence>
<dbReference type="AlphaFoldDB" id="A0A8J3BAN0"/>
<reference evidence="2" key="1">
    <citation type="journal article" date="2014" name="Int. J. Syst. Evol. Microbiol.">
        <title>Complete genome sequence of Corynebacterium casei LMG S-19264T (=DSM 44701T), isolated from a smear-ripened cheese.</title>
        <authorList>
            <consortium name="US DOE Joint Genome Institute (JGI-PGF)"/>
            <person name="Walter F."/>
            <person name="Albersmeier A."/>
            <person name="Kalinowski J."/>
            <person name="Ruckert C."/>
        </authorList>
    </citation>
    <scope>NUCLEOTIDE SEQUENCE</scope>
    <source>
        <strain evidence="2">JCM 3090</strain>
    </source>
</reference>
<proteinExistence type="predicted"/>
<gene>
    <name evidence="2" type="ORF">GCM10010123_39000</name>
</gene>
<feature type="signal peptide" evidence="1">
    <location>
        <begin position="1"/>
        <end position="29"/>
    </location>
</feature>
<protein>
    <recommendedName>
        <fullName evidence="4">Secreted protein</fullName>
    </recommendedName>
</protein>
<dbReference type="RefSeq" id="WP_189171645.1">
    <property type="nucleotide sequence ID" value="NZ_BMQB01000010.1"/>
</dbReference>
<keyword evidence="1" id="KW-0732">Signal</keyword>
<evidence type="ECO:0008006" key="4">
    <source>
        <dbReference type="Google" id="ProtNLM"/>
    </source>
</evidence>